<evidence type="ECO:0000313" key="6">
    <source>
        <dbReference type="Proteomes" id="UP001266305"/>
    </source>
</evidence>
<reference evidence="5 6" key="1">
    <citation type="submission" date="2023-05" db="EMBL/GenBank/DDBJ databases">
        <title>B98-5 Cell Line De Novo Hybrid Assembly: An Optical Mapping Approach.</title>
        <authorList>
            <person name="Kananen K."/>
            <person name="Auerbach J.A."/>
            <person name="Kautto E."/>
            <person name="Blachly J.S."/>
        </authorList>
    </citation>
    <scope>NUCLEOTIDE SEQUENCE [LARGE SCALE GENOMIC DNA]</scope>
    <source>
        <strain evidence="5">B95-8</strain>
        <tissue evidence="5">Cell line</tissue>
    </source>
</reference>
<dbReference type="InterPro" id="IPR020575">
    <property type="entry name" value="Hsp90_N"/>
</dbReference>
<keyword evidence="2" id="KW-0547">Nucleotide-binding</keyword>
<feature type="non-terminal residue" evidence="5">
    <location>
        <position position="51"/>
    </location>
</feature>
<evidence type="ECO:0000256" key="1">
    <source>
        <dbReference type="ARBA" id="ARBA00008239"/>
    </source>
</evidence>
<comment type="similarity">
    <text evidence="1">Belongs to the heat shock protein 90 family.</text>
</comment>
<protein>
    <submittedName>
        <fullName evidence="5">TNF receptor-associated protein 1, mitochondrial</fullName>
    </submittedName>
</protein>
<dbReference type="SUPFAM" id="SSF55874">
    <property type="entry name" value="ATPase domain of HSP90 chaperone/DNA topoisomerase II/histidine kinase"/>
    <property type="match status" value="1"/>
</dbReference>
<dbReference type="Proteomes" id="UP001266305">
    <property type="component" value="Unassembled WGS sequence"/>
</dbReference>
<evidence type="ECO:0000256" key="4">
    <source>
        <dbReference type="ARBA" id="ARBA00023186"/>
    </source>
</evidence>
<dbReference type="Gene3D" id="3.30.565.10">
    <property type="entry name" value="Histidine kinase-like ATPase, C-terminal domain"/>
    <property type="match status" value="1"/>
</dbReference>
<keyword evidence="3" id="KW-0067">ATP-binding</keyword>
<dbReference type="InterPro" id="IPR001404">
    <property type="entry name" value="Hsp90_fam"/>
</dbReference>
<dbReference type="EMBL" id="JASSZA010000002">
    <property type="protein sequence ID" value="KAK2117625.1"/>
    <property type="molecule type" value="Genomic_DNA"/>
</dbReference>
<proteinExistence type="inferred from homology"/>
<comment type="caution">
    <text evidence="5">The sequence shown here is derived from an EMBL/GenBank/DDBJ whole genome shotgun (WGS) entry which is preliminary data.</text>
</comment>
<organism evidence="5 6">
    <name type="scientific">Saguinus oedipus</name>
    <name type="common">Cotton-top tamarin</name>
    <name type="synonym">Oedipomidas oedipus</name>
    <dbReference type="NCBI Taxonomy" id="9490"/>
    <lineage>
        <taxon>Eukaryota</taxon>
        <taxon>Metazoa</taxon>
        <taxon>Chordata</taxon>
        <taxon>Craniata</taxon>
        <taxon>Vertebrata</taxon>
        <taxon>Euteleostomi</taxon>
        <taxon>Mammalia</taxon>
        <taxon>Eutheria</taxon>
        <taxon>Euarchontoglires</taxon>
        <taxon>Primates</taxon>
        <taxon>Haplorrhini</taxon>
        <taxon>Platyrrhini</taxon>
        <taxon>Cebidae</taxon>
        <taxon>Callitrichinae</taxon>
        <taxon>Saguinus</taxon>
    </lineage>
</organism>
<gene>
    <name evidence="5" type="primary">TRAP1_2</name>
    <name evidence="5" type="ORF">P7K49_004511</name>
</gene>
<evidence type="ECO:0000256" key="3">
    <source>
        <dbReference type="ARBA" id="ARBA00022840"/>
    </source>
</evidence>
<dbReference type="PANTHER" id="PTHR11528">
    <property type="entry name" value="HEAT SHOCK PROTEIN 90 FAMILY MEMBER"/>
    <property type="match status" value="1"/>
</dbReference>
<dbReference type="InterPro" id="IPR036890">
    <property type="entry name" value="HATPase_C_sf"/>
</dbReference>
<keyword evidence="5" id="KW-0675">Receptor</keyword>
<dbReference type="PRINTS" id="PR00775">
    <property type="entry name" value="HEATSHOCK90"/>
</dbReference>
<keyword evidence="4" id="KW-0143">Chaperone</keyword>
<keyword evidence="6" id="KW-1185">Reference proteome</keyword>
<name>A0ABQ9W800_SAGOE</name>
<evidence type="ECO:0000256" key="2">
    <source>
        <dbReference type="ARBA" id="ARBA00022741"/>
    </source>
</evidence>
<evidence type="ECO:0000313" key="5">
    <source>
        <dbReference type="EMBL" id="KAK2117625.1"/>
    </source>
</evidence>
<sequence>MQGSTSKHEFQAETKKLLDIFARSFCREKEVFIRELISNASNALEKPRYKL</sequence>
<accession>A0ABQ9W800</accession>